<gene>
    <name evidence="1" type="ORF">NST17_21055</name>
</gene>
<accession>A0ABU9K3E0</accession>
<evidence type="ECO:0000313" key="1">
    <source>
        <dbReference type="EMBL" id="MEL3959646.1"/>
    </source>
</evidence>
<dbReference type="EMBL" id="JBBYAK010000004">
    <property type="protein sequence ID" value="MEL3959646.1"/>
    <property type="molecule type" value="Genomic_DNA"/>
</dbReference>
<name>A0ABU9K3E0_9BACI</name>
<proteinExistence type="predicted"/>
<comment type="caution">
    <text evidence="1">The sequence shown here is derived from an EMBL/GenBank/DDBJ whole genome shotgun (WGS) entry which is preliminary data.</text>
</comment>
<protein>
    <submittedName>
        <fullName evidence="1">Uncharacterized protein</fullName>
    </submittedName>
</protein>
<reference evidence="1 2" key="1">
    <citation type="submission" date="2024-03" db="EMBL/GenBank/DDBJ databases">
        <title>Bacilli Hybrid Assemblies.</title>
        <authorList>
            <person name="Kovac J."/>
        </authorList>
    </citation>
    <scope>NUCLEOTIDE SEQUENCE [LARGE SCALE GENOMIC DNA]</scope>
    <source>
        <strain evidence="1 2">FSL M8-0022</strain>
    </source>
</reference>
<dbReference type="Proteomes" id="UP001459714">
    <property type="component" value="Unassembled WGS sequence"/>
</dbReference>
<evidence type="ECO:0000313" key="2">
    <source>
        <dbReference type="Proteomes" id="UP001459714"/>
    </source>
</evidence>
<keyword evidence="2" id="KW-1185">Reference proteome</keyword>
<sequence>MFNEESIVVQTWVKAVRSGEKFLADVPNLSNLIEVVTQIVEGDETNV</sequence>
<organism evidence="1 2">
    <name type="scientific">Caldifermentibacillus hisashii</name>
    <dbReference type="NCBI Taxonomy" id="996558"/>
    <lineage>
        <taxon>Bacteria</taxon>
        <taxon>Bacillati</taxon>
        <taxon>Bacillota</taxon>
        <taxon>Bacilli</taxon>
        <taxon>Bacillales</taxon>
        <taxon>Bacillaceae</taxon>
        <taxon>Caldifermentibacillus</taxon>
    </lineage>
</organism>
<dbReference type="RefSeq" id="WP_342021226.1">
    <property type="nucleotide sequence ID" value="NZ_JBBYAK010000004.1"/>
</dbReference>